<dbReference type="RefSeq" id="WP_129878193.1">
    <property type="nucleotide sequence ID" value="NZ_SEWG01000010.1"/>
</dbReference>
<evidence type="ECO:0000313" key="2">
    <source>
        <dbReference type="EMBL" id="RYU86227.1"/>
    </source>
</evidence>
<proteinExistence type="predicted"/>
<protein>
    <submittedName>
        <fullName evidence="2">Uncharacterized protein</fullName>
    </submittedName>
</protein>
<gene>
    <name evidence="2" type="ORF">EWM62_18650</name>
</gene>
<keyword evidence="1" id="KW-0472">Membrane</keyword>
<dbReference type="EMBL" id="SEWG01000010">
    <property type="protein sequence ID" value="RYU86227.1"/>
    <property type="molecule type" value="Genomic_DNA"/>
</dbReference>
<accession>A0A4Q5LH12</accession>
<dbReference type="AlphaFoldDB" id="A0A4Q5LH12"/>
<organism evidence="2 3">
    <name type="scientific">Mucilaginibacter terrigena</name>
    <dbReference type="NCBI Taxonomy" id="2492395"/>
    <lineage>
        <taxon>Bacteria</taxon>
        <taxon>Pseudomonadati</taxon>
        <taxon>Bacteroidota</taxon>
        <taxon>Sphingobacteriia</taxon>
        <taxon>Sphingobacteriales</taxon>
        <taxon>Sphingobacteriaceae</taxon>
        <taxon>Mucilaginibacter</taxon>
    </lineage>
</organism>
<comment type="caution">
    <text evidence="2">The sequence shown here is derived from an EMBL/GenBank/DDBJ whole genome shotgun (WGS) entry which is preliminary data.</text>
</comment>
<name>A0A4Q5LH12_9SPHI</name>
<evidence type="ECO:0000256" key="1">
    <source>
        <dbReference type="SAM" id="Phobius"/>
    </source>
</evidence>
<keyword evidence="1" id="KW-0812">Transmembrane</keyword>
<sequence>MSGLFPFIAWLIIFLVITIVLFITKKRGQLNDKYSQAPNLLLFIVCGGILMASWAAYCLNRSKNESFNGIIQKAVYEKPKQIPTITIKGIDYNLGYLNYTDYDTIVAGDIAIKEKGTFEFRLIKGNRKFE</sequence>
<evidence type="ECO:0000313" key="3">
    <source>
        <dbReference type="Proteomes" id="UP000293331"/>
    </source>
</evidence>
<dbReference type="Proteomes" id="UP000293331">
    <property type="component" value="Unassembled WGS sequence"/>
</dbReference>
<reference evidence="2 3" key="1">
    <citation type="submission" date="2019-02" db="EMBL/GenBank/DDBJ databases">
        <title>Bacterial novel species Mucilaginibacter sp. 17JY9-4 isolated from soil.</title>
        <authorList>
            <person name="Jung H.-Y."/>
        </authorList>
    </citation>
    <scope>NUCLEOTIDE SEQUENCE [LARGE SCALE GENOMIC DNA]</scope>
    <source>
        <strain evidence="2 3">17JY9-4</strain>
    </source>
</reference>
<keyword evidence="3" id="KW-1185">Reference proteome</keyword>
<feature type="transmembrane region" description="Helical" evidence="1">
    <location>
        <begin position="36"/>
        <end position="57"/>
    </location>
</feature>
<feature type="transmembrane region" description="Helical" evidence="1">
    <location>
        <begin position="6"/>
        <end position="24"/>
    </location>
</feature>
<keyword evidence="1" id="KW-1133">Transmembrane helix</keyword>